<dbReference type="AlphaFoldDB" id="A0A6B0Y3H3"/>
<dbReference type="InterPro" id="IPR009241">
    <property type="entry name" value="HigB-like"/>
</dbReference>
<protein>
    <submittedName>
        <fullName evidence="1">Type II toxin-antitoxin system RelE/ParE family toxin</fullName>
    </submittedName>
</protein>
<reference evidence="1" key="1">
    <citation type="submission" date="2019-09" db="EMBL/GenBank/DDBJ databases">
        <title>Characterisation of the sponge microbiome using genome-centric metagenomics.</title>
        <authorList>
            <person name="Engelberts J.P."/>
            <person name="Robbins S.J."/>
            <person name="De Goeij J.M."/>
            <person name="Aranda M."/>
            <person name="Bell S.C."/>
            <person name="Webster N.S."/>
        </authorList>
    </citation>
    <scope>NUCLEOTIDE SEQUENCE</scope>
    <source>
        <strain evidence="1">SB0664_bin_43</strain>
    </source>
</reference>
<dbReference type="Pfam" id="PF05973">
    <property type="entry name" value="Gp49"/>
    <property type="match status" value="1"/>
</dbReference>
<comment type="caution">
    <text evidence="1">The sequence shown here is derived from an EMBL/GenBank/DDBJ whole genome shotgun (WGS) entry which is preliminary data.</text>
</comment>
<dbReference type="PIRSF" id="PIRSF028744">
    <property type="entry name" value="Addict_mod_HI1419"/>
    <property type="match status" value="1"/>
</dbReference>
<dbReference type="PANTHER" id="PTHR41791">
    <property type="entry name" value="SSL7039 PROTEIN"/>
    <property type="match status" value="1"/>
</dbReference>
<sequence>MAERQETETFQKWLDGLRSDQALARILVQVERLVNAGHGNVKYLGDKLHELRIDHGPGYRVYFARVPGYLLLCGGTKRTQERDIRRARRLLKELQDGQ</sequence>
<proteinExistence type="predicted"/>
<dbReference type="EMBL" id="VXRY01000387">
    <property type="protein sequence ID" value="MXY34349.1"/>
    <property type="molecule type" value="Genomic_DNA"/>
</dbReference>
<dbReference type="InterPro" id="IPR014056">
    <property type="entry name" value="TypeIITA-like_toxin_pred"/>
</dbReference>
<dbReference type="PANTHER" id="PTHR41791:SF1">
    <property type="entry name" value="SSL7039 PROTEIN"/>
    <property type="match status" value="1"/>
</dbReference>
<evidence type="ECO:0000313" key="1">
    <source>
        <dbReference type="EMBL" id="MXY34349.1"/>
    </source>
</evidence>
<gene>
    <name evidence="1" type="ORF">F4Y60_09725</name>
</gene>
<organism evidence="1">
    <name type="scientific">Boseongicola sp. SB0664_bin_43</name>
    <dbReference type="NCBI Taxonomy" id="2604844"/>
    <lineage>
        <taxon>Bacteria</taxon>
        <taxon>Pseudomonadati</taxon>
        <taxon>Pseudomonadota</taxon>
        <taxon>Alphaproteobacteria</taxon>
        <taxon>Rhodobacterales</taxon>
        <taxon>Paracoccaceae</taxon>
        <taxon>Boseongicola</taxon>
    </lineage>
</organism>
<name>A0A6B0Y3H3_9RHOB</name>
<dbReference type="NCBIfam" id="TIGR02683">
    <property type="entry name" value="upstrm_HI1419"/>
    <property type="match status" value="1"/>
</dbReference>
<accession>A0A6B0Y3H3</accession>